<feature type="compositionally biased region" description="Basic and acidic residues" evidence="1">
    <location>
        <begin position="568"/>
        <end position="583"/>
    </location>
</feature>
<dbReference type="SMART" id="SM00490">
    <property type="entry name" value="HELICc"/>
    <property type="match status" value="1"/>
</dbReference>
<dbReference type="Gene3D" id="3.40.50.300">
    <property type="entry name" value="P-loop containing nucleotide triphosphate hydrolases"/>
    <property type="match status" value="2"/>
</dbReference>
<evidence type="ECO:0000313" key="4">
    <source>
        <dbReference type="EMBL" id="OLP82823.1"/>
    </source>
</evidence>
<feature type="domain" description="Helicase ATP-binding" evidence="2">
    <location>
        <begin position="215"/>
        <end position="349"/>
    </location>
</feature>
<dbReference type="SUPFAM" id="SSF52540">
    <property type="entry name" value="P-loop containing nucleoside triphosphate hydrolases"/>
    <property type="match status" value="1"/>
</dbReference>
<sequence length="1033" mass="115906">MAQVSGLTNVARPQSIFKADKAGTRNLLVPTGALVATVEEQRRDEAFMERLQRLAREAALTALTWAFLEDHQRLIWAAVLEFNAVPTQDLPPWFFEKKNFTRRHLGVDLCSLDGERAILCRVDNATVQDVKRFLRTARCMIEAPQCTLWTLRSCKIAGDSKKCLRKHGCQRKILTKTRLRNLMQDSASEARESGEVPLGGGTAPDPPLRPCQEACLEACAEGARVIEMACGTGKTRVIRELAAKQTGKVLVTVPSRVLLEQFAQEMPDFCKLGTRYNNKIDMASPRFVAVSESVRHLRKLEFEAVFVDEGHHPLPPGMPSRKDLFKFSATHKGAVDFRFSLGEAIEQGVLCEYDLTVPVTTEGHPYICLANLLLSQAGRFRRVLAYCNTIAEAKRFQQVLETMGLAAWHINGDTNRKARDRVMNEFSGDLQKPLHVLVTVQVLGEGVNIPNADTCMFVEPRSSYVSIIQAIGRVLRPHSTKPLSHIVLPAIAVPSMPMPNTGGAVGRVLDDIVKSPESDVRLSSSVEGQGRTEAGHKTTLCPQVTAERVHDPHQLPAPLGRSAAGRHQQLEELSRDFERRSEPELNEDVTNALGNSSPGFRTDALTDGAGQLRSPAELPCTEFGTHRKARIGRDQSQTNMARQTSSPARPESQPVSSTMARSVNRVATEPMVQPARLLHARTLDKGPVSSVLTPNPHEIPTPLSQDQKFQHHRPEGCSASVPRKTATSKLKLKTSPGNNLLENGHANQLDRFLEAIAKADSRFADADLKHLQSRLWVMDCRLRQPLSQKLPVPNMRHQLALILKQHDAWDLNLRAVEQYAQDRGRLPRQRSCDPEERRLGSWLRQVGVLLKRQKIAATRVQKLSKSSCSSLRFRLAKWLETESPFERCVKNVRQFVQLHGRMPVNRRTSSRQECKLLWSLQAFVAHTSTQREQRLQDLENQGPIIAQWARSVRARTYCFPTKLWNRQFGRLVEFLEMKNKLPAARGGPGRELALYSWLSRQRACLDQLPSEFREKLLDCHQAVACFLQDELGR</sequence>
<proteinExistence type="predicted"/>
<keyword evidence="5" id="KW-1185">Reference proteome</keyword>
<dbReference type="OrthoDB" id="16911at2759"/>
<evidence type="ECO:0000259" key="2">
    <source>
        <dbReference type="PROSITE" id="PS51192"/>
    </source>
</evidence>
<keyword evidence="4" id="KW-0547">Nucleotide-binding</keyword>
<dbReference type="InterPro" id="IPR006935">
    <property type="entry name" value="Helicase/UvrB_N"/>
</dbReference>
<dbReference type="Pfam" id="PF04851">
    <property type="entry name" value="ResIII"/>
    <property type="match status" value="1"/>
</dbReference>
<gene>
    <name evidence="4" type="primary">IRC3</name>
    <name evidence="4" type="ORF">AK812_SmicGene36487</name>
</gene>
<keyword evidence="4" id="KW-0378">Hydrolase</keyword>
<feature type="compositionally biased region" description="Polar residues" evidence="1">
    <location>
        <begin position="588"/>
        <end position="599"/>
    </location>
</feature>
<dbReference type="PANTHER" id="PTHR47396:SF1">
    <property type="entry name" value="ATP-DEPENDENT HELICASE IRC3-RELATED"/>
    <property type="match status" value="1"/>
</dbReference>
<dbReference type="GO" id="GO:0004386">
    <property type="term" value="F:helicase activity"/>
    <property type="evidence" value="ECO:0007669"/>
    <property type="project" value="UniProtKB-KW"/>
</dbReference>
<feature type="region of interest" description="Disordered" evidence="1">
    <location>
        <begin position="553"/>
        <end position="661"/>
    </location>
</feature>
<dbReference type="InterPro" id="IPR050742">
    <property type="entry name" value="Helicase_Restrict-Modif_Enz"/>
</dbReference>
<evidence type="ECO:0000259" key="3">
    <source>
        <dbReference type="PROSITE" id="PS51194"/>
    </source>
</evidence>
<name>A0A1Q9CIT0_SYMMI</name>
<dbReference type="InterPro" id="IPR001650">
    <property type="entry name" value="Helicase_C-like"/>
</dbReference>
<dbReference type="EMBL" id="LSRX01001163">
    <property type="protein sequence ID" value="OLP82823.1"/>
    <property type="molecule type" value="Genomic_DNA"/>
</dbReference>
<dbReference type="AlphaFoldDB" id="A0A1Q9CIT0"/>
<accession>A0A1Q9CIT0</accession>
<dbReference type="GO" id="GO:0005524">
    <property type="term" value="F:ATP binding"/>
    <property type="evidence" value="ECO:0007669"/>
    <property type="project" value="InterPro"/>
</dbReference>
<keyword evidence="4" id="KW-0067">ATP-binding</keyword>
<dbReference type="GO" id="GO:0003677">
    <property type="term" value="F:DNA binding"/>
    <property type="evidence" value="ECO:0007669"/>
    <property type="project" value="InterPro"/>
</dbReference>
<dbReference type="InterPro" id="IPR027417">
    <property type="entry name" value="P-loop_NTPase"/>
</dbReference>
<dbReference type="PROSITE" id="PS51194">
    <property type="entry name" value="HELICASE_CTER"/>
    <property type="match status" value="1"/>
</dbReference>
<comment type="caution">
    <text evidence="4">The sequence shown here is derived from an EMBL/GenBank/DDBJ whole genome shotgun (WGS) entry which is preliminary data.</text>
</comment>
<dbReference type="Pfam" id="PF00271">
    <property type="entry name" value="Helicase_C"/>
    <property type="match status" value="1"/>
</dbReference>
<dbReference type="PANTHER" id="PTHR47396">
    <property type="entry name" value="TYPE I RESTRICTION ENZYME ECOKI R PROTEIN"/>
    <property type="match status" value="1"/>
</dbReference>
<feature type="compositionally biased region" description="Polar residues" evidence="1">
    <location>
        <begin position="634"/>
        <end position="661"/>
    </location>
</feature>
<evidence type="ECO:0000313" key="5">
    <source>
        <dbReference type="Proteomes" id="UP000186817"/>
    </source>
</evidence>
<feature type="domain" description="Helicase C-terminal" evidence="3">
    <location>
        <begin position="373"/>
        <end position="534"/>
    </location>
</feature>
<dbReference type="Gene3D" id="6.10.140.530">
    <property type="match status" value="1"/>
</dbReference>
<dbReference type="PROSITE" id="PS51192">
    <property type="entry name" value="HELICASE_ATP_BIND_1"/>
    <property type="match status" value="1"/>
</dbReference>
<dbReference type="Proteomes" id="UP000186817">
    <property type="component" value="Unassembled WGS sequence"/>
</dbReference>
<feature type="region of interest" description="Disordered" evidence="1">
    <location>
        <begin position="518"/>
        <end position="537"/>
    </location>
</feature>
<dbReference type="InterPro" id="IPR014001">
    <property type="entry name" value="Helicase_ATP-bd"/>
</dbReference>
<dbReference type="GO" id="GO:0005829">
    <property type="term" value="C:cytosol"/>
    <property type="evidence" value="ECO:0007669"/>
    <property type="project" value="TreeGrafter"/>
</dbReference>
<keyword evidence="4" id="KW-0347">Helicase</keyword>
<evidence type="ECO:0000256" key="1">
    <source>
        <dbReference type="SAM" id="MobiDB-lite"/>
    </source>
</evidence>
<reference evidence="4 5" key="1">
    <citation type="submission" date="2016-02" db="EMBL/GenBank/DDBJ databases">
        <title>Genome analysis of coral dinoflagellate symbionts highlights evolutionary adaptations to a symbiotic lifestyle.</title>
        <authorList>
            <person name="Aranda M."/>
            <person name="Li Y."/>
            <person name="Liew Y.J."/>
            <person name="Baumgarten S."/>
            <person name="Simakov O."/>
            <person name="Wilson M."/>
            <person name="Piel J."/>
            <person name="Ashoor H."/>
            <person name="Bougouffa S."/>
            <person name="Bajic V.B."/>
            <person name="Ryu T."/>
            <person name="Ravasi T."/>
            <person name="Bayer T."/>
            <person name="Micklem G."/>
            <person name="Kim H."/>
            <person name="Bhak J."/>
            <person name="Lajeunesse T.C."/>
            <person name="Voolstra C.R."/>
        </authorList>
    </citation>
    <scope>NUCLEOTIDE SEQUENCE [LARGE SCALE GENOMIC DNA]</scope>
    <source>
        <strain evidence="4 5">CCMP2467</strain>
    </source>
</reference>
<organism evidence="4 5">
    <name type="scientific">Symbiodinium microadriaticum</name>
    <name type="common">Dinoflagellate</name>
    <name type="synonym">Zooxanthella microadriatica</name>
    <dbReference type="NCBI Taxonomy" id="2951"/>
    <lineage>
        <taxon>Eukaryota</taxon>
        <taxon>Sar</taxon>
        <taxon>Alveolata</taxon>
        <taxon>Dinophyceae</taxon>
        <taxon>Suessiales</taxon>
        <taxon>Symbiodiniaceae</taxon>
        <taxon>Symbiodinium</taxon>
    </lineage>
</organism>
<protein>
    <submittedName>
        <fullName evidence="4">Putative ATP-dependent helicase IRC3</fullName>
    </submittedName>
</protein>
<dbReference type="OMA" id="IAAWHIN"/>
<dbReference type="GO" id="GO:0016787">
    <property type="term" value="F:hydrolase activity"/>
    <property type="evidence" value="ECO:0007669"/>
    <property type="project" value="InterPro"/>
</dbReference>